<feature type="domain" description="Homing endonuclease LAGLIDADG" evidence="2">
    <location>
        <begin position="3"/>
        <end position="36"/>
    </location>
</feature>
<feature type="domain" description="Homing endonuclease LAGLIDADG" evidence="2">
    <location>
        <begin position="103"/>
        <end position="203"/>
    </location>
</feature>
<dbReference type="InterPro" id="IPR004860">
    <property type="entry name" value="LAGLIDADG_dom"/>
</dbReference>
<evidence type="ECO:0000313" key="3">
    <source>
        <dbReference type="EMBL" id="AYE93204.1"/>
    </source>
</evidence>
<dbReference type="Gene3D" id="3.10.28.10">
    <property type="entry name" value="Homing endonucleases"/>
    <property type="match status" value="2"/>
</dbReference>
<comment type="function">
    <text evidence="1">Mitochondrial DNA endonuclease involved in intron homing.</text>
</comment>
<keyword evidence="3" id="KW-0378">Hydrolase</keyword>
<dbReference type="GO" id="GO:0005739">
    <property type="term" value="C:mitochondrion"/>
    <property type="evidence" value="ECO:0007669"/>
    <property type="project" value="UniProtKB-ARBA"/>
</dbReference>
<sequence length="235" mass="26733">MFQITKFRDLVSIVEHFKQYPLKTKKHADFLLFKEAFEIINDKKHLTIEGLHEIISLRASLNKGLPERLKLAFPNIKPAVRQVVSEFSLLGYSTNNSNISHWIAGFVSGEGCFFIQTSKSKTHKLGISVALNFLVVQNIRDTYLLKSFAQFFGCGNINIVEKSGIISFSVRNLSDLTDKIIPFFEESNIQGVKAKDFNDFKEVSNLMKSKLHLTKEGLDKILLIKSRMNQSRGSM</sequence>
<dbReference type="EMBL" id="MH725795">
    <property type="protein sequence ID" value="AYE93204.1"/>
    <property type="molecule type" value="Genomic_DNA"/>
</dbReference>
<evidence type="ECO:0000259" key="2">
    <source>
        <dbReference type="Pfam" id="PF00961"/>
    </source>
</evidence>
<proteinExistence type="predicted"/>
<gene>
    <name evidence="3" type="ORF">C0995_000020</name>
</gene>
<name>A0A386TYA0_9AGAR</name>
<organism evidence="3">
    <name type="scientific">Termitomyces sp</name>
    <dbReference type="NCBI Taxonomy" id="1916073"/>
    <lineage>
        <taxon>Eukaryota</taxon>
        <taxon>Fungi</taxon>
        <taxon>Dikarya</taxon>
        <taxon>Basidiomycota</taxon>
        <taxon>Agaricomycotina</taxon>
        <taxon>Agaricomycetes</taxon>
        <taxon>Agaricomycetidae</taxon>
        <taxon>Agaricales</taxon>
        <taxon>Tricholomatineae</taxon>
        <taxon>Lyophyllaceae</taxon>
        <taxon>Termitomyces</taxon>
    </lineage>
</organism>
<dbReference type="PANTHER" id="PTHR36181">
    <property type="entry name" value="INTRON-ENCODED ENDONUCLEASE AI3-RELATED"/>
    <property type="match status" value="1"/>
</dbReference>
<keyword evidence="3" id="KW-0496">Mitochondrion</keyword>
<dbReference type="AlphaFoldDB" id="A0A386TYA0"/>
<dbReference type="PANTHER" id="PTHR36181:SF4">
    <property type="entry name" value="LAGLIDADG ENDONUCLEASE"/>
    <property type="match status" value="1"/>
</dbReference>
<dbReference type="InterPro" id="IPR051289">
    <property type="entry name" value="LAGLIDADG_Endonuclease"/>
</dbReference>
<dbReference type="GO" id="GO:0004519">
    <property type="term" value="F:endonuclease activity"/>
    <property type="evidence" value="ECO:0007669"/>
    <property type="project" value="UniProtKB-KW"/>
</dbReference>
<protein>
    <submittedName>
        <fullName evidence="3">LAGLIDADG homing endonuclease</fullName>
    </submittedName>
</protein>
<accession>A0A386TYA0</accession>
<dbReference type="InterPro" id="IPR027434">
    <property type="entry name" value="Homing_endonucl"/>
</dbReference>
<geneLocation type="mitochondrion" evidence="3"/>
<keyword evidence="3" id="KW-0540">Nuclease</keyword>
<evidence type="ECO:0000256" key="1">
    <source>
        <dbReference type="ARBA" id="ARBA00002670"/>
    </source>
</evidence>
<dbReference type="FunFam" id="3.10.28.10:FF:000010">
    <property type="entry name" value="LAGLIDADG homing endonuclease I-LtrII"/>
    <property type="match status" value="1"/>
</dbReference>
<keyword evidence="3" id="KW-0255">Endonuclease</keyword>
<reference evidence="3" key="1">
    <citation type="submission" date="2018-08" db="EMBL/GenBank/DDBJ databases">
        <title>Comparative mitochondrial genomics of the basidiomycete Termitomyces.</title>
        <authorList>
            <person name="Nieuwenhuis M."/>
        </authorList>
    </citation>
    <scope>NUCLEOTIDE SEQUENCE</scope>
    <source>
        <strain evidence="3">Mi166</strain>
    </source>
</reference>
<dbReference type="SUPFAM" id="SSF55608">
    <property type="entry name" value="Homing endonucleases"/>
    <property type="match status" value="2"/>
</dbReference>
<dbReference type="Pfam" id="PF00961">
    <property type="entry name" value="LAGLIDADG_1"/>
    <property type="match status" value="2"/>
</dbReference>